<dbReference type="RefSeq" id="XP_014178943.1">
    <property type="nucleotide sequence ID" value="XM_014323468.1"/>
</dbReference>
<feature type="compositionally biased region" description="Low complexity" evidence="1">
    <location>
        <begin position="31"/>
        <end position="48"/>
    </location>
</feature>
<proteinExistence type="predicted"/>
<accession>J5QI43</accession>
<evidence type="ECO:0000313" key="3">
    <source>
        <dbReference type="Proteomes" id="UP000002748"/>
    </source>
</evidence>
<dbReference type="AlphaFoldDB" id="J5QI43"/>
<reference evidence="2 3" key="1">
    <citation type="journal article" date="2012" name="Eukaryot. Cell">
        <title>Draft genome sequence of CBS 2479, the standard type strain of Trichosporon asahii.</title>
        <authorList>
            <person name="Yang R.Y."/>
            <person name="Li H.T."/>
            <person name="Zhu H."/>
            <person name="Zhou G.P."/>
            <person name="Wang M."/>
            <person name="Wang L."/>
        </authorList>
    </citation>
    <scope>NUCLEOTIDE SEQUENCE [LARGE SCALE GENOMIC DNA]</scope>
    <source>
        <strain evidence="3">ATCC 90039 / CBS 2479 / JCM 2466 / KCTC 7840 / NCYC 2677 / UAMH 7654</strain>
    </source>
</reference>
<dbReference type="GeneID" id="25987231"/>
<evidence type="ECO:0000313" key="2">
    <source>
        <dbReference type="EMBL" id="EJT47463.1"/>
    </source>
</evidence>
<comment type="caution">
    <text evidence="2">The sequence shown here is derived from an EMBL/GenBank/DDBJ whole genome shotgun (WGS) entry which is preliminary data.</text>
</comment>
<evidence type="ECO:0000256" key="1">
    <source>
        <dbReference type="SAM" id="MobiDB-lite"/>
    </source>
</evidence>
<dbReference type="VEuPathDB" id="FungiDB:A1Q1_03718"/>
<name>J5QI43_TRIAS</name>
<feature type="region of interest" description="Disordered" evidence="1">
    <location>
        <begin position="1"/>
        <end position="48"/>
    </location>
</feature>
<gene>
    <name evidence="2" type="ORF">A1Q1_03718</name>
</gene>
<dbReference type="EMBL" id="ALBS01000240">
    <property type="protein sequence ID" value="EJT47463.1"/>
    <property type="molecule type" value="Genomic_DNA"/>
</dbReference>
<dbReference type="HOGENOM" id="CLU_475021_0_0_1"/>
<sequence>MTSIGFPSTPPSIRSRFGRGPKTSPASSSGASTQGSPVSSASSSSQSAATLSVASDEAPFPRTDWTGQPPCLLAIARKSSRSLDRIEYAARVASQGWKLLADRGRLEYVNPVMYKLAVLDKVFELNAVPAEKRLSAFDEQVLRRFLIRTKDYGFRSWDDAWGEMPKGYLPKFDFTELGRYDPAREDCPGQIPVQPVPEHSRYLHLDDPEYEAEQRGEVIAVAERPTGPIVTVKIWEHLDMIETAMLYQLSAFVALHDFYLELDLPSASTAVTSAGAISGVVFLILYWTRDLDRILFLAVLDLHQVTIPAQVTSVEKCAEKPIVSDLMRRLRRVVITAMTLEQEFSGIRLAKRRLIASFKVPGLRLLLGSTGRGFVWMREILLRLVYNLYSLVWPSGFLFAANDQDNIDYESTLVCIFCGDGPGRVPLPRPDLHLRDLQGRPLLFVELKREARLTVGAAKKLAVVLSDPDAVINVFYNPNGPSDIIGYAGHYVPKTCARVVLEAAAYSEKRGLPFTIVWSGCVGFFLYLDVNEEVATLRVSRPFGSPEPGMMKGSIVTHFIGAAMLNMEAVEYPT</sequence>
<dbReference type="KEGG" id="tasa:A1Q1_03718"/>
<organism evidence="2 3">
    <name type="scientific">Trichosporon asahii var. asahii (strain ATCC 90039 / CBS 2479 / JCM 2466 / KCTC 7840 / NBRC 103889/ NCYC 2677 / UAMH 7654)</name>
    <name type="common">Yeast</name>
    <dbReference type="NCBI Taxonomy" id="1186058"/>
    <lineage>
        <taxon>Eukaryota</taxon>
        <taxon>Fungi</taxon>
        <taxon>Dikarya</taxon>
        <taxon>Basidiomycota</taxon>
        <taxon>Agaricomycotina</taxon>
        <taxon>Tremellomycetes</taxon>
        <taxon>Trichosporonales</taxon>
        <taxon>Trichosporonaceae</taxon>
        <taxon>Trichosporon</taxon>
    </lineage>
</organism>
<dbReference type="Proteomes" id="UP000002748">
    <property type="component" value="Unassembled WGS sequence"/>
</dbReference>
<protein>
    <submittedName>
        <fullName evidence="2">Uncharacterized protein</fullName>
    </submittedName>
</protein>